<dbReference type="EMBL" id="SLZU01000005">
    <property type="protein sequence ID" value="TCS64592.1"/>
    <property type="molecule type" value="Genomic_DNA"/>
</dbReference>
<dbReference type="Pfam" id="PF06844">
    <property type="entry name" value="DUF1244"/>
    <property type="match status" value="1"/>
</dbReference>
<comment type="caution">
    <text evidence="2">The sequence shown here is derived from an EMBL/GenBank/DDBJ whole genome shotgun (WGS) entry which is preliminary data.</text>
</comment>
<dbReference type="AlphaFoldDB" id="A0A4R3JFA2"/>
<evidence type="ECO:0000313" key="3">
    <source>
        <dbReference type="Proteomes" id="UP000295696"/>
    </source>
</evidence>
<feature type="domain" description="SMc04008-like" evidence="1">
    <location>
        <begin position="28"/>
        <end position="94"/>
    </location>
</feature>
<dbReference type="InterPro" id="IPR023163">
    <property type="entry name" value="SMc04008-like_domain"/>
</dbReference>
<keyword evidence="3" id="KW-1185">Reference proteome</keyword>
<gene>
    <name evidence="2" type="ORF">EDD52_105153</name>
</gene>
<dbReference type="SUPFAM" id="SSF158757">
    <property type="entry name" value="SMc04008-like"/>
    <property type="match status" value="1"/>
</dbReference>
<dbReference type="OrthoDB" id="9802252at2"/>
<organism evidence="2 3">
    <name type="scientific">Primorskyibacter sedentarius</name>
    <dbReference type="NCBI Taxonomy" id="745311"/>
    <lineage>
        <taxon>Bacteria</taxon>
        <taxon>Pseudomonadati</taxon>
        <taxon>Pseudomonadota</taxon>
        <taxon>Alphaproteobacteria</taxon>
        <taxon>Rhodobacterales</taxon>
        <taxon>Roseobacteraceae</taxon>
        <taxon>Primorskyibacter</taxon>
    </lineage>
</organism>
<reference evidence="2 3" key="1">
    <citation type="submission" date="2019-03" db="EMBL/GenBank/DDBJ databases">
        <title>Genomic Encyclopedia of Type Strains, Phase IV (KMG-IV): sequencing the most valuable type-strain genomes for metagenomic binning, comparative biology and taxonomic classification.</title>
        <authorList>
            <person name="Goeker M."/>
        </authorList>
    </citation>
    <scope>NUCLEOTIDE SEQUENCE [LARGE SCALE GENOMIC DNA]</scope>
    <source>
        <strain evidence="2 3">DSM 104836</strain>
    </source>
</reference>
<dbReference type="Proteomes" id="UP000295696">
    <property type="component" value="Unassembled WGS sequence"/>
</dbReference>
<dbReference type="InterPro" id="IPR036810">
    <property type="entry name" value="SMc04008-like_sf"/>
</dbReference>
<accession>A0A4R3JFA2</accession>
<evidence type="ECO:0000313" key="2">
    <source>
        <dbReference type="EMBL" id="TCS64592.1"/>
    </source>
</evidence>
<protein>
    <recommendedName>
        <fullName evidence="1">SMc04008-like domain-containing protein</fullName>
    </recommendedName>
</protein>
<sequence>MDDQTRIELEAAAFRRLRRHLMEDRTDVQNIDMMNLAGFCRNCLSRWYQEAANERGIEMTKDEGREAFYGMTMAEWKANYQTDAGSEKQETFKKAFVENVGPKG</sequence>
<evidence type="ECO:0000259" key="1">
    <source>
        <dbReference type="Pfam" id="PF06844"/>
    </source>
</evidence>
<name>A0A4R3JFA2_9RHOB</name>
<dbReference type="Gene3D" id="1.10.3340.10">
    <property type="entry name" value="SMc04008-like"/>
    <property type="match status" value="1"/>
</dbReference>
<dbReference type="RefSeq" id="WP_132244433.1">
    <property type="nucleotide sequence ID" value="NZ_SLZU01000005.1"/>
</dbReference>
<proteinExistence type="predicted"/>